<dbReference type="Proteomes" id="UP000593561">
    <property type="component" value="Unassembled WGS sequence"/>
</dbReference>
<sequence>MRQMEIQSPTPARLISSSWMKPAKLS</sequence>
<feature type="non-terminal residue" evidence="2">
    <location>
        <position position="26"/>
    </location>
</feature>
<evidence type="ECO:0000313" key="3">
    <source>
        <dbReference type="Proteomes" id="UP000593561"/>
    </source>
</evidence>
<comment type="caution">
    <text evidence="2">The sequence shown here is derived from an EMBL/GenBank/DDBJ whole genome shotgun (WGS) entry which is preliminary data.</text>
</comment>
<feature type="compositionally biased region" description="Polar residues" evidence="1">
    <location>
        <begin position="1"/>
        <end position="19"/>
    </location>
</feature>
<evidence type="ECO:0000256" key="1">
    <source>
        <dbReference type="SAM" id="MobiDB-lite"/>
    </source>
</evidence>
<keyword evidence="3" id="KW-1185">Reference proteome</keyword>
<accession>A0A7J8R7L2</accession>
<reference evidence="2 3" key="1">
    <citation type="journal article" date="2019" name="Genome Biol. Evol.">
        <title>Insights into the evolution of the New World diploid cottons (Gossypium, subgenus Houzingenia) based on genome sequencing.</title>
        <authorList>
            <person name="Grover C.E."/>
            <person name="Arick M.A. 2nd"/>
            <person name="Thrash A."/>
            <person name="Conover J.L."/>
            <person name="Sanders W.S."/>
            <person name="Peterson D.G."/>
            <person name="Frelichowski J.E."/>
            <person name="Scheffler J.A."/>
            <person name="Scheffler B.E."/>
            <person name="Wendel J.F."/>
        </authorList>
    </citation>
    <scope>NUCLEOTIDE SEQUENCE [LARGE SCALE GENOMIC DNA]</scope>
    <source>
        <strain evidence="2">27</strain>
        <tissue evidence="2">Leaf</tissue>
    </source>
</reference>
<name>A0A7J8R7L2_GOSDV</name>
<dbReference type="EMBL" id="JABFAC010000003">
    <property type="protein sequence ID" value="MBA0609751.1"/>
    <property type="molecule type" value="Genomic_DNA"/>
</dbReference>
<dbReference type="AlphaFoldDB" id="A0A7J8R7L2"/>
<feature type="region of interest" description="Disordered" evidence="1">
    <location>
        <begin position="1"/>
        <end position="26"/>
    </location>
</feature>
<proteinExistence type="predicted"/>
<evidence type="ECO:0000313" key="2">
    <source>
        <dbReference type="EMBL" id="MBA0609751.1"/>
    </source>
</evidence>
<organism evidence="2 3">
    <name type="scientific">Gossypium davidsonii</name>
    <name type="common">Davidson's cotton</name>
    <name type="synonym">Gossypium klotzschianum subsp. davidsonii</name>
    <dbReference type="NCBI Taxonomy" id="34287"/>
    <lineage>
        <taxon>Eukaryota</taxon>
        <taxon>Viridiplantae</taxon>
        <taxon>Streptophyta</taxon>
        <taxon>Embryophyta</taxon>
        <taxon>Tracheophyta</taxon>
        <taxon>Spermatophyta</taxon>
        <taxon>Magnoliopsida</taxon>
        <taxon>eudicotyledons</taxon>
        <taxon>Gunneridae</taxon>
        <taxon>Pentapetalae</taxon>
        <taxon>rosids</taxon>
        <taxon>malvids</taxon>
        <taxon>Malvales</taxon>
        <taxon>Malvaceae</taxon>
        <taxon>Malvoideae</taxon>
        <taxon>Gossypium</taxon>
    </lineage>
</organism>
<protein>
    <submittedName>
        <fullName evidence="2">Uncharacterized protein</fullName>
    </submittedName>
</protein>
<gene>
    <name evidence="2" type="ORF">Godav_021762</name>
</gene>